<dbReference type="InterPro" id="IPR027417">
    <property type="entry name" value="P-loop_NTPase"/>
</dbReference>
<reference evidence="2 3" key="1">
    <citation type="submission" date="2020-06" db="EMBL/GenBank/DDBJ databases">
        <title>Sulfitobacter algicola sp. nov., isolated from green algae.</title>
        <authorList>
            <person name="Wang C."/>
        </authorList>
    </citation>
    <scope>NUCLEOTIDE SEQUENCE [LARGE SCALE GENOMIC DNA]</scope>
    <source>
        <strain evidence="2 3">1151</strain>
    </source>
</reference>
<dbReference type="RefSeq" id="WP_174134537.1">
    <property type="nucleotide sequence ID" value="NZ_JABUFE010000001.1"/>
</dbReference>
<gene>
    <name evidence="2" type="ORF">HRQ87_01270</name>
</gene>
<evidence type="ECO:0000313" key="3">
    <source>
        <dbReference type="Proteomes" id="UP000777935"/>
    </source>
</evidence>
<feature type="domain" description="AAA+ ATPase" evidence="1">
    <location>
        <begin position="75"/>
        <end position="229"/>
    </location>
</feature>
<dbReference type="InterPro" id="IPR050764">
    <property type="entry name" value="CbbQ/NirQ/NorQ/GpvN"/>
</dbReference>
<accession>A0ABX2IQP8</accession>
<dbReference type="PANTHER" id="PTHR42759:SF1">
    <property type="entry name" value="MAGNESIUM-CHELATASE SUBUNIT CHLD"/>
    <property type="match status" value="1"/>
</dbReference>
<protein>
    <submittedName>
        <fullName evidence="2">AAA family ATPase</fullName>
    </submittedName>
</protein>
<dbReference type="PANTHER" id="PTHR42759">
    <property type="entry name" value="MOXR FAMILY PROTEIN"/>
    <property type="match status" value="1"/>
</dbReference>
<proteinExistence type="predicted"/>
<dbReference type="SMART" id="SM00382">
    <property type="entry name" value="AAA"/>
    <property type="match status" value="1"/>
</dbReference>
<dbReference type="EMBL" id="JABUFE010000001">
    <property type="protein sequence ID" value="NSX53425.1"/>
    <property type="molecule type" value="Genomic_DNA"/>
</dbReference>
<name>A0ABX2IQP8_9RHOB</name>
<dbReference type="Pfam" id="PF07728">
    <property type="entry name" value="AAA_5"/>
    <property type="match status" value="1"/>
</dbReference>
<organism evidence="2 3">
    <name type="scientific">Parasulfitobacter algicola</name>
    <dbReference type="NCBI Taxonomy" id="2614809"/>
    <lineage>
        <taxon>Bacteria</taxon>
        <taxon>Pseudomonadati</taxon>
        <taxon>Pseudomonadota</taxon>
        <taxon>Alphaproteobacteria</taxon>
        <taxon>Rhodobacterales</taxon>
        <taxon>Roseobacteraceae</taxon>
        <taxon>Parasulfitobacter</taxon>
    </lineage>
</organism>
<keyword evidence="3" id="KW-1185">Reference proteome</keyword>
<dbReference type="SUPFAM" id="SSF52540">
    <property type="entry name" value="P-loop containing nucleoside triphosphate hydrolases"/>
    <property type="match status" value="1"/>
</dbReference>
<dbReference type="InterPro" id="IPR011704">
    <property type="entry name" value="ATPase_dyneun-rel_AAA"/>
</dbReference>
<evidence type="ECO:0000313" key="2">
    <source>
        <dbReference type="EMBL" id="NSX53425.1"/>
    </source>
</evidence>
<dbReference type="Gene3D" id="3.40.50.300">
    <property type="entry name" value="P-loop containing nucleotide triphosphate hydrolases"/>
    <property type="match status" value="1"/>
</dbReference>
<sequence>MADGENSVLRAAAETIYADQLAALAANDTGPRPDGWHLTPRAVRRFIIGDQTLGIDAKFVGDDALVDRCIVSLMGRQGLMLVGEPGTAKSLLSELLAAAISGRSTAVIQGSAGIIEDHLRYGWNYALLLAEGPSARAMVPSPVLSAMQSGQIVRVEELTRCAPEVQDVLISLMSEKTITVPELGSDYELRAKPGFNVIGTANLRDRGVHDMSSALKRRFNFETVHPIADAGFEKALVARQLSERMAEHAQAEMPQSDVLDLLVTVFRDLRFGKLEDGTTVSSPKAVMSTAETVNVAHAATLDATYLDSGAVSGRHIARQLQGVVFKDDPEDARKLRGYVDLVARDRARKSAVWKDFFDAAKVGLSRSDTDK</sequence>
<dbReference type="Proteomes" id="UP000777935">
    <property type="component" value="Unassembled WGS sequence"/>
</dbReference>
<dbReference type="InterPro" id="IPR003593">
    <property type="entry name" value="AAA+_ATPase"/>
</dbReference>
<evidence type="ECO:0000259" key="1">
    <source>
        <dbReference type="SMART" id="SM00382"/>
    </source>
</evidence>
<comment type="caution">
    <text evidence="2">The sequence shown here is derived from an EMBL/GenBank/DDBJ whole genome shotgun (WGS) entry which is preliminary data.</text>
</comment>